<name>A0ACB8DDB5_DERSI</name>
<comment type="caution">
    <text evidence="1">The sequence shown here is derived from an EMBL/GenBank/DDBJ whole genome shotgun (WGS) entry which is preliminary data.</text>
</comment>
<dbReference type="Proteomes" id="UP000821865">
    <property type="component" value="Chromosome 2"/>
</dbReference>
<sequence>MVLRYFEREVELRPRYLHCAVRESSGRSLETGALDNVSLDDFPGDKFFPHCSGHSAIMTFHVMRDLLRAASRIRGLSKDDAYVTGYLALVQNIGHAHIDESLEWNLDMPDCLQSGACVFTRHNSTYGLTTGRRGHWGIMLLRQWLHDGNRQDLSARLEDSDYKELFLKIRAELF</sequence>
<protein>
    <submittedName>
        <fullName evidence="1">Uncharacterized protein</fullName>
    </submittedName>
</protein>
<organism evidence="1 2">
    <name type="scientific">Dermacentor silvarum</name>
    <name type="common">Tick</name>
    <dbReference type="NCBI Taxonomy" id="543639"/>
    <lineage>
        <taxon>Eukaryota</taxon>
        <taxon>Metazoa</taxon>
        <taxon>Ecdysozoa</taxon>
        <taxon>Arthropoda</taxon>
        <taxon>Chelicerata</taxon>
        <taxon>Arachnida</taxon>
        <taxon>Acari</taxon>
        <taxon>Parasitiformes</taxon>
        <taxon>Ixodida</taxon>
        <taxon>Ixodoidea</taxon>
        <taxon>Ixodidae</taxon>
        <taxon>Rhipicephalinae</taxon>
        <taxon>Dermacentor</taxon>
    </lineage>
</organism>
<proteinExistence type="predicted"/>
<evidence type="ECO:0000313" key="1">
    <source>
        <dbReference type="EMBL" id="KAH7966087.1"/>
    </source>
</evidence>
<dbReference type="EMBL" id="CM023471">
    <property type="protein sequence ID" value="KAH7966087.1"/>
    <property type="molecule type" value="Genomic_DNA"/>
</dbReference>
<evidence type="ECO:0000313" key="2">
    <source>
        <dbReference type="Proteomes" id="UP000821865"/>
    </source>
</evidence>
<accession>A0ACB8DDB5</accession>
<reference evidence="1" key="1">
    <citation type="submission" date="2020-05" db="EMBL/GenBank/DDBJ databases">
        <title>Large-scale comparative analyses of tick genomes elucidate their genetic diversity and vector capacities.</title>
        <authorList>
            <person name="Jia N."/>
            <person name="Wang J."/>
            <person name="Shi W."/>
            <person name="Du L."/>
            <person name="Sun Y."/>
            <person name="Zhan W."/>
            <person name="Jiang J."/>
            <person name="Wang Q."/>
            <person name="Zhang B."/>
            <person name="Ji P."/>
            <person name="Sakyi L.B."/>
            <person name="Cui X."/>
            <person name="Yuan T."/>
            <person name="Jiang B."/>
            <person name="Yang W."/>
            <person name="Lam T.T.-Y."/>
            <person name="Chang Q."/>
            <person name="Ding S."/>
            <person name="Wang X."/>
            <person name="Zhu J."/>
            <person name="Ruan X."/>
            <person name="Zhao L."/>
            <person name="Wei J."/>
            <person name="Que T."/>
            <person name="Du C."/>
            <person name="Cheng J."/>
            <person name="Dai P."/>
            <person name="Han X."/>
            <person name="Huang E."/>
            <person name="Gao Y."/>
            <person name="Liu J."/>
            <person name="Shao H."/>
            <person name="Ye R."/>
            <person name="Li L."/>
            <person name="Wei W."/>
            <person name="Wang X."/>
            <person name="Wang C."/>
            <person name="Yang T."/>
            <person name="Huo Q."/>
            <person name="Li W."/>
            <person name="Guo W."/>
            <person name="Chen H."/>
            <person name="Zhou L."/>
            <person name="Ni X."/>
            <person name="Tian J."/>
            <person name="Zhou Y."/>
            <person name="Sheng Y."/>
            <person name="Liu T."/>
            <person name="Pan Y."/>
            <person name="Xia L."/>
            <person name="Li J."/>
            <person name="Zhao F."/>
            <person name="Cao W."/>
        </authorList>
    </citation>
    <scope>NUCLEOTIDE SEQUENCE</scope>
    <source>
        <strain evidence="1">Dsil-2018</strain>
    </source>
</reference>
<keyword evidence="2" id="KW-1185">Reference proteome</keyword>
<gene>
    <name evidence="1" type="ORF">HPB49_013790</name>
</gene>